<feature type="transmembrane region" description="Helical" evidence="8">
    <location>
        <begin position="34"/>
        <end position="54"/>
    </location>
</feature>
<feature type="transmembrane region" description="Helical" evidence="8">
    <location>
        <begin position="429"/>
        <end position="454"/>
    </location>
</feature>
<keyword evidence="10" id="KW-1185">Reference proteome</keyword>
<keyword evidence="4 8" id="KW-0812">Transmembrane</keyword>
<keyword evidence="6 8" id="KW-0472">Membrane</keyword>
<reference evidence="9 10" key="1">
    <citation type="submission" date="2017-10" db="EMBL/GenBank/DDBJ databases">
        <title>The draft genome sequence of Lewinella nigricans NBRC 102662.</title>
        <authorList>
            <person name="Wang K."/>
        </authorList>
    </citation>
    <scope>NUCLEOTIDE SEQUENCE [LARGE SCALE GENOMIC DNA]</scope>
    <source>
        <strain evidence="9 10">NBRC 102662</strain>
    </source>
</reference>
<protein>
    <submittedName>
        <fullName evidence="9">Gluconate transporter</fullName>
    </submittedName>
</protein>
<keyword evidence="2" id="KW-0813">Transport</keyword>
<dbReference type="OrthoDB" id="9787129at2"/>
<comment type="similarity">
    <text evidence="7">Belongs to the GntP permease family.</text>
</comment>
<evidence type="ECO:0000256" key="2">
    <source>
        <dbReference type="ARBA" id="ARBA00022448"/>
    </source>
</evidence>
<feature type="transmembrane region" description="Helical" evidence="8">
    <location>
        <begin position="268"/>
        <end position="291"/>
    </location>
</feature>
<evidence type="ECO:0000313" key="9">
    <source>
        <dbReference type="EMBL" id="PHN04983.1"/>
    </source>
</evidence>
<dbReference type="InterPro" id="IPR003474">
    <property type="entry name" value="Glcn_transporter"/>
</dbReference>
<feature type="transmembrane region" description="Helical" evidence="8">
    <location>
        <begin position="311"/>
        <end position="329"/>
    </location>
</feature>
<evidence type="ECO:0000256" key="3">
    <source>
        <dbReference type="ARBA" id="ARBA00022475"/>
    </source>
</evidence>
<evidence type="ECO:0000256" key="5">
    <source>
        <dbReference type="ARBA" id="ARBA00022989"/>
    </source>
</evidence>
<dbReference type="PANTHER" id="PTHR30354:SF22">
    <property type="entry name" value="HIGH-AFFINITY GLUCONATE TRANSPORTER"/>
    <property type="match status" value="1"/>
</dbReference>
<dbReference type="AlphaFoldDB" id="A0A2D0NB38"/>
<feature type="transmembrane region" description="Helical" evidence="8">
    <location>
        <begin position="6"/>
        <end position="27"/>
    </location>
</feature>
<proteinExistence type="inferred from homology"/>
<feature type="transmembrane region" description="Helical" evidence="8">
    <location>
        <begin position="153"/>
        <end position="171"/>
    </location>
</feature>
<evidence type="ECO:0000256" key="7">
    <source>
        <dbReference type="ARBA" id="ARBA00049663"/>
    </source>
</evidence>
<accession>A0A2D0NB38</accession>
<organism evidence="9 10">
    <name type="scientific">Flavilitoribacter nigricans (strain ATCC 23147 / DSM 23189 / NBRC 102662 / NCIMB 1420 / SS-2)</name>
    <name type="common">Lewinella nigricans</name>
    <dbReference type="NCBI Taxonomy" id="1122177"/>
    <lineage>
        <taxon>Bacteria</taxon>
        <taxon>Pseudomonadati</taxon>
        <taxon>Bacteroidota</taxon>
        <taxon>Saprospiria</taxon>
        <taxon>Saprospirales</taxon>
        <taxon>Lewinellaceae</taxon>
        <taxon>Flavilitoribacter</taxon>
    </lineage>
</organism>
<sequence length="457" mass="48384">MDALVNSSYWPFAVLLFGIIAVVVMISKFRIHPFIALMLSAIAVGLISANVPGAETIPHLVRAVEQPMVEFGNVAGKIAWVIALAALIGAAMMESGAAQRIVSWLIGAMGESRAALALLMSGFLLSIPVFFDTVFFLLIPLAITLALKTKKNYILYVLAIGGGAAITHSIVPPTPGPLIMAETLQIDLGLTILAGLAAGILPAIAALTVSRRMNAQLDIPVRVGLTETETEPVQPGLIAALLPVLIPIILISIASITDVMTGNRTPAIIAFWGNKNVAMAVGTVIALWLWAKNKNLSAKQLWEACAKPLEIAGIIILITSAGGAFGAMIKHSGIGNAIELATQNFHIHYIILAWLISAAMKTAQGSSTVAMITTSSIMFALIGTGAELPYHPMYILLAIGFGGLFLSWMNDSGFWVVARMSGFTEQEALKTWTVLLAVIALTGLAQLVLLSYILPFK</sequence>
<feature type="transmembrane region" description="Helical" evidence="8">
    <location>
        <begin position="114"/>
        <end position="147"/>
    </location>
</feature>
<feature type="transmembrane region" description="Helical" evidence="8">
    <location>
        <begin position="341"/>
        <end position="360"/>
    </location>
</feature>
<dbReference type="Proteomes" id="UP000223913">
    <property type="component" value="Unassembled WGS sequence"/>
</dbReference>
<feature type="transmembrane region" description="Helical" evidence="8">
    <location>
        <begin position="366"/>
        <end position="386"/>
    </location>
</feature>
<evidence type="ECO:0000256" key="6">
    <source>
        <dbReference type="ARBA" id="ARBA00023136"/>
    </source>
</evidence>
<feature type="transmembrane region" description="Helical" evidence="8">
    <location>
        <begin position="183"/>
        <end position="207"/>
    </location>
</feature>
<evidence type="ECO:0000256" key="1">
    <source>
        <dbReference type="ARBA" id="ARBA00004651"/>
    </source>
</evidence>
<evidence type="ECO:0000256" key="8">
    <source>
        <dbReference type="SAM" id="Phobius"/>
    </source>
</evidence>
<evidence type="ECO:0000256" key="4">
    <source>
        <dbReference type="ARBA" id="ARBA00022692"/>
    </source>
</evidence>
<gene>
    <name evidence="9" type="ORF">CRP01_18305</name>
</gene>
<evidence type="ECO:0000313" key="10">
    <source>
        <dbReference type="Proteomes" id="UP000223913"/>
    </source>
</evidence>
<keyword evidence="3" id="KW-1003">Cell membrane</keyword>
<dbReference type="Pfam" id="PF02447">
    <property type="entry name" value="GntP_permease"/>
    <property type="match status" value="1"/>
</dbReference>
<feature type="transmembrane region" description="Helical" evidence="8">
    <location>
        <begin position="237"/>
        <end position="256"/>
    </location>
</feature>
<comment type="subcellular location">
    <subcellularLocation>
        <location evidence="1">Cell membrane</location>
        <topology evidence="1">Multi-pass membrane protein</topology>
    </subcellularLocation>
</comment>
<dbReference type="PANTHER" id="PTHR30354">
    <property type="entry name" value="GNT FAMILY GLUCONATE TRANSPORTER"/>
    <property type="match status" value="1"/>
</dbReference>
<name>A0A2D0NB38_FLAN2</name>
<dbReference type="GO" id="GO:0015128">
    <property type="term" value="F:gluconate transmembrane transporter activity"/>
    <property type="evidence" value="ECO:0007669"/>
    <property type="project" value="InterPro"/>
</dbReference>
<dbReference type="GO" id="GO:0005886">
    <property type="term" value="C:plasma membrane"/>
    <property type="evidence" value="ECO:0007669"/>
    <property type="project" value="UniProtKB-SubCell"/>
</dbReference>
<keyword evidence="5 8" id="KW-1133">Transmembrane helix</keyword>
<comment type="caution">
    <text evidence="9">The sequence shown here is derived from an EMBL/GenBank/DDBJ whole genome shotgun (WGS) entry which is preliminary data.</text>
</comment>
<dbReference type="EMBL" id="PDUD01000023">
    <property type="protein sequence ID" value="PHN04983.1"/>
    <property type="molecule type" value="Genomic_DNA"/>
</dbReference>
<feature type="transmembrane region" description="Helical" evidence="8">
    <location>
        <begin position="393"/>
        <end position="409"/>
    </location>
</feature>
<feature type="transmembrane region" description="Helical" evidence="8">
    <location>
        <begin position="74"/>
        <end position="93"/>
    </location>
</feature>